<dbReference type="Proteomes" id="UP001234297">
    <property type="component" value="Chromosome 11"/>
</dbReference>
<organism evidence="1 2">
    <name type="scientific">Persea americana</name>
    <name type="common">Avocado</name>
    <dbReference type="NCBI Taxonomy" id="3435"/>
    <lineage>
        <taxon>Eukaryota</taxon>
        <taxon>Viridiplantae</taxon>
        <taxon>Streptophyta</taxon>
        <taxon>Embryophyta</taxon>
        <taxon>Tracheophyta</taxon>
        <taxon>Spermatophyta</taxon>
        <taxon>Magnoliopsida</taxon>
        <taxon>Magnoliidae</taxon>
        <taxon>Laurales</taxon>
        <taxon>Lauraceae</taxon>
        <taxon>Persea</taxon>
    </lineage>
</organism>
<dbReference type="EMBL" id="CM056819">
    <property type="protein sequence ID" value="KAJ8624846.1"/>
    <property type="molecule type" value="Genomic_DNA"/>
</dbReference>
<keyword evidence="2" id="KW-1185">Reference proteome</keyword>
<name>A0ACC2KVF8_PERAE</name>
<evidence type="ECO:0000313" key="2">
    <source>
        <dbReference type="Proteomes" id="UP001234297"/>
    </source>
</evidence>
<reference evidence="1 2" key="1">
    <citation type="journal article" date="2022" name="Hortic Res">
        <title>A haplotype resolved chromosomal level avocado genome allows analysis of novel avocado genes.</title>
        <authorList>
            <person name="Nath O."/>
            <person name="Fletcher S.J."/>
            <person name="Hayward A."/>
            <person name="Shaw L.M."/>
            <person name="Masouleh A.K."/>
            <person name="Furtado A."/>
            <person name="Henry R.J."/>
            <person name="Mitter N."/>
        </authorList>
    </citation>
    <scope>NUCLEOTIDE SEQUENCE [LARGE SCALE GENOMIC DNA]</scope>
    <source>
        <strain evidence="2">cv. Hass</strain>
    </source>
</reference>
<comment type="caution">
    <text evidence="1">The sequence shown here is derived from an EMBL/GenBank/DDBJ whole genome shotgun (WGS) entry which is preliminary data.</text>
</comment>
<proteinExistence type="predicted"/>
<protein>
    <submittedName>
        <fullName evidence="1">Uncharacterized protein</fullName>
    </submittedName>
</protein>
<sequence>MQSRTRGEGRRTSFEVVWLPIGGEGDRVWISRLRSPLAIGCCTSPEQENSKSYLLLWIHTIPEKRRKSRVAWHTSRLCSVFTNQEKIGDHGQSPLIFAAQEVDSTFVLMIEIPSWRQSPLLFLAHAKGRRRSKGHFVVYTREGKRFVVPLYYLKHPIFRVLLEMAEEEFGTVVHGPLKVPCEEELMDYIVSLLKKNPPDEVDKAFVSITTCRGASLSSFLPLCHAYNQRQESRDPGFVM</sequence>
<accession>A0ACC2KVF8</accession>
<gene>
    <name evidence="1" type="ORF">MRB53_033376</name>
</gene>
<evidence type="ECO:0000313" key="1">
    <source>
        <dbReference type="EMBL" id="KAJ8624846.1"/>
    </source>
</evidence>